<name>A0A6G4ZW23_RHIMP</name>
<organism evidence="1">
    <name type="scientific">Rhipicephalus microplus</name>
    <name type="common">Cattle tick</name>
    <name type="synonym">Boophilus microplus</name>
    <dbReference type="NCBI Taxonomy" id="6941"/>
    <lineage>
        <taxon>Eukaryota</taxon>
        <taxon>Metazoa</taxon>
        <taxon>Ecdysozoa</taxon>
        <taxon>Arthropoda</taxon>
        <taxon>Chelicerata</taxon>
        <taxon>Arachnida</taxon>
        <taxon>Acari</taxon>
        <taxon>Parasitiformes</taxon>
        <taxon>Ixodida</taxon>
        <taxon>Ixodoidea</taxon>
        <taxon>Ixodidae</taxon>
        <taxon>Rhipicephalinae</taxon>
        <taxon>Rhipicephalus</taxon>
        <taxon>Boophilus</taxon>
    </lineage>
</organism>
<dbReference type="AlphaFoldDB" id="A0A6G4ZW23"/>
<proteinExistence type="predicted"/>
<reference evidence="1" key="1">
    <citation type="submission" date="2020-03" db="EMBL/GenBank/DDBJ databases">
        <title>A transcriptome and proteome of the tick Rhipicephalus microplus shaped by the genetic composition of its hosts and developmental stage.</title>
        <authorList>
            <person name="Garcia G.R."/>
            <person name="Ribeiro J.M.C."/>
            <person name="Maruyama S.R."/>
            <person name="Gardinasse L.G."/>
            <person name="Nelson K."/>
            <person name="Ferreira B.R."/>
            <person name="Andrade T.G."/>
            <person name="Santos I.K.F.M."/>
        </authorList>
    </citation>
    <scope>NUCLEOTIDE SEQUENCE</scope>
    <source>
        <strain evidence="1">NSGR</strain>
        <tissue evidence="1">Salivary glands</tissue>
    </source>
</reference>
<accession>A0A6G4ZW23</accession>
<dbReference type="EMBL" id="GIKN01000446">
    <property type="protein sequence ID" value="NIE42719.1"/>
    <property type="molecule type" value="Transcribed_RNA"/>
</dbReference>
<protein>
    <submittedName>
        <fullName evidence="1">Putative membrane protein</fullName>
    </submittedName>
</protein>
<evidence type="ECO:0000313" key="1">
    <source>
        <dbReference type="EMBL" id="NIE42719.1"/>
    </source>
</evidence>
<sequence>MATRLLKERFSYEYLSGVPKKKLYRDLLRKKRTTRQIQHSEHRYIMVLKTSIAAVAMSTLLLLALSSSADASGCEPPACYHKCVNRGATTGNCIRGVCQCRGHQKRSIEGHVAEN</sequence>